<evidence type="ECO:0000256" key="1">
    <source>
        <dbReference type="ARBA" id="ARBA00023015"/>
    </source>
</evidence>
<dbReference type="PANTHER" id="PTHR44688:SF16">
    <property type="entry name" value="DNA-BINDING TRANSCRIPTIONAL ACTIVATOR DEVR_DOSR"/>
    <property type="match status" value="1"/>
</dbReference>
<keyword evidence="2" id="KW-0238">DNA-binding</keyword>
<feature type="domain" description="HTH luxR-type" evidence="4">
    <location>
        <begin position="488"/>
        <end position="553"/>
    </location>
</feature>
<keyword evidence="3" id="KW-0804">Transcription</keyword>
<dbReference type="STRING" id="37928.SAMN04489742_0637"/>
<name>A0A1H0ZYA0_9MICC</name>
<dbReference type="GO" id="GO:0003677">
    <property type="term" value="F:DNA binding"/>
    <property type="evidence" value="ECO:0007669"/>
    <property type="project" value="UniProtKB-KW"/>
</dbReference>
<dbReference type="InterPro" id="IPR011990">
    <property type="entry name" value="TPR-like_helical_dom_sf"/>
</dbReference>
<proteinExistence type="predicted"/>
<reference evidence="5 6" key="1">
    <citation type="submission" date="2016-10" db="EMBL/GenBank/DDBJ databases">
        <authorList>
            <person name="de Groot N.N."/>
        </authorList>
    </citation>
    <scope>NUCLEOTIDE SEQUENCE [LARGE SCALE GENOMIC DNA]</scope>
    <source>
        <strain evidence="5 6">DSM 20117</strain>
    </source>
</reference>
<dbReference type="PROSITE" id="PS50043">
    <property type="entry name" value="HTH_LUXR_2"/>
    <property type="match status" value="1"/>
</dbReference>
<evidence type="ECO:0000256" key="2">
    <source>
        <dbReference type="ARBA" id="ARBA00023125"/>
    </source>
</evidence>
<dbReference type="AlphaFoldDB" id="A0A1H0ZYA0"/>
<accession>A0A1H0ZYA0</accession>
<dbReference type="PROSITE" id="PS00622">
    <property type="entry name" value="HTH_LUXR_1"/>
    <property type="match status" value="1"/>
</dbReference>
<dbReference type="InterPro" id="IPR036388">
    <property type="entry name" value="WH-like_DNA-bd_sf"/>
</dbReference>
<dbReference type="PANTHER" id="PTHR44688">
    <property type="entry name" value="DNA-BINDING TRANSCRIPTIONAL ACTIVATOR DEVR_DOSR"/>
    <property type="match status" value="1"/>
</dbReference>
<dbReference type="InterPro" id="IPR016032">
    <property type="entry name" value="Sig_transdc_resp-reg_C-effctor"/>
</dbReference>
<dbReference type="EMBL" id="FNKH01000002">
    <property type="protein sequence ID" value="SDQ32369.1"/>
    <property type="molecule type" value="Genomic_DNA"/>
</dbReference>
<gene>
    <name evidence="5" type="ORF">SAMN04489742_0637</name>
</gene>
<dbReference type="SMART" id="SM00421">
    <property type="entry name" value="HTH_LUXR"/>
    <property type="match status" value="1"/>
</dbReference>
<sequence>MASTLEQLLEDGRAALNGGDWREAQSFFRQALEHGVTAETAYGLAKAVEWAGDFGTAIGLYEKAFTLLRRRGESRLPALIAARELSFLYDAVYANAAAADGWLARATSLISEAGDCVEAGWVHLAQCLGTLDPAEMRAHAAAATELGRRLGDPDLEFCARSYEGLALVLGGRIAVGLRLIDEAAAAATSGEVRDYQAAGEIYCKMLLCSELTLDVRRAQQWMEVAAGFGHRQHAAWVPAICGMHYGGILTAAGRWAEAEDRLERAIKDYDGGFRALRGGAVVRLADLRLRQGRAAEAATLLRGYESDPAAVQPLARLRLMNGDAESAAAVLRRRLQAAAGSVLVAPEIALLAEVHLAARRPDEASGLGCELGVIAAATGLGQYVALAEYTVGLCRLATERTNGAGAGASTVAREHLEKALVAFGAAGLPLEQARCRLALARAVAADQPELATAEALTALRDFQQLGARYDADAAAQVLRALGHRYRTSPRAGGQLTTREVQVLQLIADGLSNSQIAARLFISKRTVEHHVGSILAKLGLTTRAEVQAYASRAHTNQPA</sequence>
<dbReference type="OrthoDB" id="3691954at2"/>
<dbReference type="RefSeq" id="WP_074699193.1">
    <property type="nucleotide sequence ID" value="NZ_CP018863.1"/>
</dbReference>
<organism evidence="5 6">
    <name type="scientific">Crystallibacter crystallopoietes</name>
    <dbReference type="NCBI Taxonomy" id="37928"/>
    <lineage>
        <taxon>Bacteria</taxon>
        <taxon>Bacillati</taxon>
        <taxon>Actinomycetota</taxon>
        <taxon>Actinomycetes</taxon>
        <taxon>Micrococcales</taxon>
        <taxon>Micrococcaceae</taxon>
        <taxon>Crystallibacter</taxon>
    </lineage>
</organism>
<keyword evidence="1" id="KW-0805">Transcription regulation</keyword>
<evidence type="ECO:0000313" key="5">
    <source>
        <dbReference type="EMBL" id="SDQ32369.1"/>
    </source>
</evidence>
<dbReference type="SUPFAM" id="SSF48452">
    <property type="entry name" value="TPR-like"/>
    <property type="match status" value="1"/>
</dbReference>
<dbReference type="Gene3D" id="1.10.10.10">
    <property type="entry name" value="Winged helix-like DNA-binding domain superfamily/Winged helix DNA-binding domain"/>
    <property type="match status" value="1"/>
</dbReference>
<dbReference type="PRINTS" id="PR00038">
    <property type="entry name" value="HTHLUXR"/>
</dbReference>
<evidence type="ECO:0000256" key="3">
    <source>
        <dbReference type="ARBA" id="ARBA00023163"/>
    </source>
</evidence>
<evidence type="ECO:0000313" key="6">
    <source>
        <dbReference type="Proteomes" id="UP000181917"/>
    </source>
</evidence>
<dbReference type="Gene3D" id="1.25.40.10">
    <property type="entry name" value="Tetratricopeptide repeat domain"/>
    <property type="match status" value="2"/>
</dbReference>
<dbReference type="CDD" id="cd06170">
    <property type="entry name" value="LuxR_C_like"/>
    <property type="match status" value="1"/>
</dbReference>
<protein>
    <submittedName>
        <fullName evidence="5">Regulatory protein, luxR family</fullName>
    </submittedName>
</protein>
<keyword evidence="6" id="KW-1185">Reference proteome</keyword>
<dbReference type="SUPFAM" id="SSF46894">
    <property type="entry name" value="C-terminal effector domain of the bipartite response regulators"/>
    <property type="match status" value="1"/>
</dbReference>
<dbReference type="KEGG" id="acry:AC20117_14135"/>
<dbReference type="GO" id="GO:0006355">
    <property type="term" value="P:regulation of DNA-templated transcription"/>
    <property type="evidence" value="ECO:0007669"/>
    <property type="project" value="InterPro"/>
</dbReference>
<dbReference type="Pfam" id="PF00196">
    <property type="entry name" value="GerE"/>
    <property type="match status" value="1"/>
</dbReference>
<evidence type="ECO:0000259" key="4">
    <source>
        <dbReference type="PROSITE" id="PS50043"/>
    </source>
</evidence>
<dbReference type="InterPro" id="IPR000792">
    <property type="entry name" value="Tscrpt_reg_LuxR_C"/>
</dbReference>
<dbReference type="Proteomes" id="UP000181917">
    <property type="component" value="Unassembled WGS sequence"/>
</dbReference>